<dbReference type="SUPFAM" id="SSF53335">
    <property type="entry name" value="S-adenosyl-L-methionine-dependent methyltransferases"/>
    <property type="match status" value="1"/>
</dbReference>
<dbReference type="EMBL" id="JAMKBJ010000002">
    <property type="protein sequence ID" value="MCZ8536333.1"/>
    <property type="molecule type" value="Genomic_DNA"/>
</dbReference>
<dbReference type="AlphaFoldDB" id="A0A9X3LE33"/>
<keyword evidence="3" id="KW-1185">Reference proteome</keyword>
<comment type="caution">
    <text evidence="2">The sequence shown here is derived from an EMBL/GenBank/DDBJ whole genome shotgun (WGS) entry which is preliminary data.</text>
</comment>
<evidence type="ECO:0000313" key="3">
    <source>
        <dbReference type="Proteomes" id="UP001152173"/>
    </source>
</evidence>
<accession>A0A9X3LE33</accession>
<feature type="domain" description="Methyltransferase" evidence="1">
    <location>
        <begin position="50"/>
        <end position="167"/>
    </location>
</feature>
<dbReference type="InterPro" id="IPR025714">
    <property type="entry name" value="Methyltranfer_dom"/>
</dbReference>
<dbReference type="InterPro" id="IPR029063">
    <property type="entry name" value="SAM-dependent_MTases_sf"/>
</dbReference>
<proteinExistence type="predicted"/>
<dbReference type="PANTHER" id="PTHR43167:SF1">
    <property type="entry name" value="PUTATIVE (AFU_ORTHOLOGUE AFUA_6G01830)-RELATED"/>
    <property type="match status" value="1"/>
</dbReference>
<dbReference type="PANTHER" id="PTHR43167">
    <property type="entry name" value="PUTATIVE (AFU_ORTHOLOGUE AFUA_6G01830)-RELATED"/>
    <property type="match status" value="1"/>
</dbReference>
<keyword evidence="2" id="KW-0489">Methyltransferase</keyword>
<dbReference type="Pfam" id="PF13847">
    <property type="entry name" value="Methyltransf_31"/>
    <property type="match status" value="1"/>
</dbReference>
<dbReference type="RefSeq" id="WP_269925432.1">
    <property type="nucleotide sequence ID" value="NZ_JAMKBJ010000002.1"/>
</dbReference>
<keyword evidence="2" id="KW-0808">Transferase</keyword>
<dbReference type="CDD" id="cd02440">
    <property type="entry name" value="AdoMet_MTases"/>
    <property type="match status" value="1"/>
</dbReference>
<dbReference type="Proteomes" id="UP001152173">
    <property type="component" value="Unassembled WGS sequence"/>
</dbReference>
<sequence>MPTVYHSNTFIPELVQAGKLLAKTYDFENSCSDEAGRLLSILTGQITQGKILEIGTGYGVGSSWILSSIAPKVKFITVDNSKEKIDATANHISHNQAEFICGDWKEVITKGPFQFIFADAAAAKTIEGELLFNILNIGGILFMDDFTPEEHFPEEWKGKPDKVREYWLNHSGLKATEIYLTSTSSAIIATRIK</sequence>
<dbReference type="GO" id="GO:0008168">
    <property type="term" value="F:methyltransferase activity"/>
    <property type="evidence" value="ECO:0007669"/>
    <property type="project" value="UniProtKB-KW"/>
</dbReference>
<gene>
    <name evidence="2" type="ORF">M9R32_03860</name>
</gene>
<dbReference type="Gene3D" id="3.40.50.150">
    <property type="entry name" value="Vaccinia Virus protein VP39"/>
    <property type="match status" value="1"/>
</dbReference>
<evidence type="ECO:0000313" key="2">
    <source>
        <dbReference type="EMBL" id="MCZ8536333.1"/>
    </source>
</evidence>
<protein>
    <submittedName>
        <fullName evidence="2">Methyltransferase domain-containing protein</fullName>
    </submittedName>
</protein>
<dbReference type="GO" id="GO:0032259">
    <property type="term" value="P:methylation"/>
    <property type="evidence" value="ECO:0007669"/>
    <property type="project" value="UniProtKB-KW"/>
</dbReference>
<reference evidence="2" key="1">
    <citation type="submission" date="2022-05" db="EMBL/GenBank/DDBJ databases">
        <authorList>
            <person name="Colautti A."/>
            <person name="Iacumin L."/>
        </authorList>
    </citation>
    <scope>NUCLEOTIDE SEQUENCE</scope>
    <source>
        <strain evidence="2">SK 55</strain>
    </source>
</reference>
<organism evidence="2 3">
    <name type="scientific">Paenisporosarcina quisquiliarum</name>
    <dbReference type="NCBI Taxonomy" id="365346"/>
    <lineage>
        <taxon>Bacteria</taxon>
        <taxon>Bacillati</taxon>
        <taxon>Bacillota</taxon>
        <taxon>Bacilli</taxon>
        <taxon>Bacillales</taxon>
        <taxon>Caryophanaceae</taxon>
        <taxon>Paenisporosarcina</taxon>
    </lineage>
</organism>
<name>A0A9X3LE33_9BACL</name>
<evidence type="ECO:0000259" key="1">
    <source>
        <dbReference type="Pfam" id="PF13847"/>
    </source>
</evidence>